<organism evidence="2 3">
    <name type="scientific">Mycolicibacterium fallax</name>
    <name type="common">Mycobacterium fallax</name>
    <dbReference type="NCBI Taxonomy" id="1793"/>
    <lineage>
        <taxon>Bacteria</taxon>
        <taxon>Bacillati</taxon>
        <taxon>Actinomycetota</taxon>
        <taxon>Actinomycetes</taxon>
        <taxon>Mycobacteriales</taxon>
        <taxon>Mycobacteriaceae</taxon>
        <taxon>Mycolicibacterium</taxon>
    </lineage>
</organism>
<protein>
    <submittedName>
        <fullName evidence="2">Uncharacterized protein</fullName>
    </submittedName>
</protein>
<feature type="compositionally biased region" description="Low complexity" evidence="1">
    <location>
        <begin position="176"/>
        <end position="196"/>
    </location>
</feature>
<keyword evidence="3" id="KW-1185">Reference proteome</keyword>
<dbReference type="RefSeq" id="WP_085092518.1">
    <property type="nucleotide sequence ID" value="NZ_JACKRW010000184.1"/>
</dbReference>
<dbReference type="Proteomes" id="UP000193484">
    <property type="component" value="Unassembled WGS sequence"/>
</dbReference>
<proteinExistence type="predicted"/>
<accession>A0A1X1RMH2</accession>
<evidence type="ECO:0000313" key="2">
    <source>
        <dbReference type="EMBL" id="ORV09681.1"/>
    </source>
</evidence>
<evidence type="ECO:0000313" key="3">
    <source>
        <dbReference type="Proteomes" id="UP000193484"/>
    </source>
</evidence>
<dbReference type="OrthoDB" id="3654095at2"/>
<reference evidence="2 3" key="1">
    <citation type="submission" date="2016-01" db="EMBL/GenBank/DDBJ databases">
        <title>The new phylogeny of the genus Mycobacterium.</title>
        <authorList>
            <person name="Tarcisio F."/>
            <person name="Conor M."/>
            <person name="Antonella G."/>
            <person name="Elisabetta G."/>
            <person name="Giulia F.S."/>
            <person name="Sara T."/>
            <person name="Anna F."/>
            <person name="Clotilde B."/>
            <person name="Roberto B."/>
            <person name="Veronica D.S."/>
            <person name="Fabio R."/>
            <person name="Monica P."/>
            <person name="Olivier J."/>
            <person name="Enrico T."/>
            <person name="Nicola S."/>
        </authorList>
    </citation>
    <scope>NUCLEOTIDE SEQUENCE [LARGE SCALE GENOMIC DNA]</scope>
    <source>
        <strain evidence="2 3">DSM 44179</strain>
    </source>
</reference>
<dbReference type="AlphaFoldDB" id="A0A1X1RMH2"/>
<feature type="region of interest" description="Disordered" evidence="1">
    <location>
        <begin position="171"/>
        <end position="197"/>
    </location>
</feature>
<gene>
    <name evidence="2" type="ORF">AWC04_01310</name>
</gene>
<name>A0A1X1RMH2_MYCFA</name>
<dbReference type="EMBL" id="LQOJ01000007">
    <property type="protein sequence ID" value="ORV09681.1"/>
    <property type="molecule type" value="Genomic_DNA"/>
</dbReference>
<evidence type="ECO:0000256" key="1">
    <source>
        <dbReference type="SAM" id="MobiDB-lite"/>
    </source>
</evidence>
<sequence>MRLIDPETKISVGSRRISDRLPAVLAAVPLYTKAGRTCLLALDFDAKPHGRAQVDADTATAASWLTAAGARIITDHSTSGGRHILVPLAVGTTASFTEIRTLMRALAACLPSLDIAPNLNAATGAISVPGTACAGGGYRQLDGPLSDALDALTVGSDPALLPTLYATLGALPPPRRTAAPTTDTAPPTLTGPATTGSGDDLRLAPQFTWRHRPIPADVVAFAADGTLHRGGRWESPSEARHAVITHAVLRGASITAIRTLLSTDPTWAGIAASYQTKAAERAGLQVSALIRRDVIAALTWATANLAPKPNQPGHGDTYTHPPEVVRAWLAHALGWADRELARTRFRWVARDLLQALAMKAWVAGDLTGVSPVVGVGGRSLSLSAGLLSETTTFDALQRLREMPGAPILLIRPAVGREADHYALVTACPEPVTPRPAHLVQVADVHPAWSVLGRHNRAVHDAIVLHGLTDPRDVYAAARVEQRSGQLAVADLQTAGLITRRGRQLAPGPITLDDIAAAHHLDEDLAARIHRHRAERADWHEWLAVRHQLRDSEPATSESENCPTAVVNAAEHADYLAAVLNRGPPPADDEAESLHLLTDLLGAKIVATQQLATIQ</sequence>
<comment type="caution">
    <text evidence="2">The sequence shown here is derived from an EMBL/GenBank/DDBJ whole genome shotgun (WGS) entry which is preliminary data.</text>
</comment>